<comment type="caution">
    <text evidence="2">The sequence shown here is derived from an EMBL/GenBank/DDBJ whole genome shotgun (WGS) entry which is preliminary data.</text>
</comment>
<dbReference type="PANTHER" id="PTHR30575">
    <property type="entry name" value="PEPTIDASE M20"/>
    <property type="match status" value="1"/>
</dbReference>
<sequence>MGISKKEALQAIEREREMICAASDAVWDHPETAFQEFKSTEILCELLEKEGFSVERNLAGIQTAFSGRFGHGKPVVGILGEFDALSGLSQESESIEKVPVCEGEPGHGCGHNLLGAGSVAAAIAVKEYLEKNGKEGTVVFFGCPGEEGGSGKGFMARDGVFDELDFAISWHPGDQNEVSVGSSLANYQVFYRFFGTASHAAACPELGRSALDAVELMNTGVQYLREHAIQEARIHYAITNTGGYSPNVVQPFAEVLYLIRAPKNDQVKELFERVNDIARGAALMTGTRMEMQFVKACSNVVDNTVLEEVLQKNLEEVEREPYTEAELEFAKKLAGTYGGGELDVQDLLKRYEKSRKAEVEAFLNAHKDDVICDYIVPLKDTETVMAGSTDVGDVSWVCPTAQINAVTEAAGTPGHSWQQVSQGKSSIAHKGMLFAGKVMAGAIIDVLEDQRLIGEAKDELKKRVGEAGYVAPIPKDVRPMAINPKK</sequence>
<dbReference type="Pfam" id="PF01546">
    <property type="entry name" value="Peptidase_M20"/>
    <property type="match status" value="1"/>
</dbReference>
<dbReference type="InterPro" id="IPR017145">
    <property type="entry name" value="Aminobenzoyl-glu_utiliz_pB"/>
</dbReference>
<dbReference type="Pfam" id="PF07687">
    <property type="entry name" value="M20_dimer"/>
    <property type="match status" value="1"/>
</dbReference>
<dbReference type="Gene3D" id="3.30.70.360">
    <property type="match status" value="1"/>
</dbReference>
<dbReference type="SUPFAM" id="SSF55031">
    <property type="entry name" value="Bacterial exopeptidase dimerisation domain"/>
    <property type="match status" value="1"/>
</dbReference>
<dbReference type="InterPro" id="IPR017439">
    <property type="entry name" value="Amidohydrolase"/>
</dbReference>
<evidence type="ECO:0000259" key="1">
    <source>
        <dbReference type="Pfam" id="PF07687"/>
    </source>
</evidence>
<dbReference type="Proteomes" id="UP001652395">
    <property type="component" value="Unassembled WGS sequence"/>
</dbReference>
<dbReference type="SUPFAM" id="SSF53187">
    <property type="entry name" value="Zn-dependent exopeptidases"/>
    <property type="match status" value="1"/>
</dbReference>
<dbReference type="InterPro" id="IPR052030">
    <property type="entry name" value="Peptidase_M20/M20A_hydrolases"/>
</dbReference>
<reference evidence="2 3" key="1">
    <citation type="journal article" date="2021" name="ISME Commun">
        <title>Automated analysis of genomic sequences facilitates high-throughput and comprehensive description of bacteria.</title>
        <authorList>
            <person name="Hitch T.C.A."/>
        </authorList>
    </citation>
    <scope>NUCLEOTIDE SEQUENCE [LARGE SCALE GENOMIC DNA]</scope>
    <source>
        <strain evidence="3">f_CCE</strain>
    </source>
</reference>
<gene>
    <name evidence="2" type="ORF">OCV69_10915</name>
</gene>
<keyword evidence="3" id="KW-1185">Reference proteome</keyword>
<protein>
    <submittedName>
        <fullName evidence="2">M20 family metallopeptidase</fullName>
    </submittedName>
</protein>
<dbReference type="RefSeq" id="WP_158359152.1">
    <property type="nucleotide sequence ID" value="NZ_JAOQJF010000022.1"/>
</dbReference>
<dbReference type="NCBIfam" id="TIGR01891">
    <property type="entry name" value="amidohydrolases"/>
    <property type="match status" value="1"/>
</dbReference>
<name>A0ABT2V0L8_9FIRM</name>
<dbReference type="CDD" id="cd05673">
    <property type="entry name" value="M20_Acy1L2_AbgB"/>
    <property type="match status" value="1"/>
</dbReference>
<dbReference type="InterPro" id="IPR002933">
    <property type="entry name" value="Peptidase_M20"/>
</dbReference>
<dbReference type="EMBL" id="JAOQJF010000022">
    <property type="protein sequence ID" value="MCU6800433.1"/>
    <property type="molecule type" value="Genomic_DNA"/>
</dbReference>
<evidence type="ECO:0000313" key="3">
    <source>
        <dbReference type="Proteomes" id="UP001652395"/>
    </source>
</evidence>
<feature type="domain" description="Peptidase M20 dimerisation" evidence="1">
    <location>
        <begin position="193"/>
        <end position="279"/>
    </location>
</feature>
<dbReference type="PIRSF" id="PIRSF037227">
    <property type="entry name" value="Aminobenzoyl-glu_utiliz_pB"/>
    <property type="match status" value="1"/>
</dbReference>
<dbReference type="InterPro" id="IPR036264">
    <property type="entry name" value="Bact_exopeptidase_dim_dom"/>
</dbReference>
<dbReference type="Gene3D" id="3.40.630.10">
    <property type="entry name" value="Zn peptidases"/>
    <property type="match status" value="2"/>
</dbReference>
<dbReference type="InterPro" id="IPR011650">
    <property type="entry name" value="Peptidase_M20_dimer"/>
</dbReference>
<accession>A0ABT2V0L8</accession>
<dbReference type="PANTHER" id="PTHR30575:SF0">
    <property type="entry name" value="XAA-ARG DIPEPTIDASE"/>
    <property type="match status" value="1"/>
</dbReference>
<proteinExistence type="predicted"/>
<evidence type="ECO:0000313" key="2">
    <source>
        <dbReference type="EMBL" id="MCU6800433.1"/>
    </source>
</evidence>
<organism evidence="2 3">
    <name type="scientific">Alitiscatomonas aceti</name>
    <dbReference type="NCBI Taxonomy" id="2981724"/>
    <lineage>
        <taxon>Bacteria</taxon>
        <taxon>Bacillati</taxon>
        <taxon>Bacillota</taxon>
        <taxon>Clostridia</taxon>
        <taxon>Lachnospirales</taxon>
        <taxon>Lachnospiraceae</taxon>
        <taxon>Alitiscatomonas</taxon>
    </lineage>
</organism>